<accession>A0ABY6UUI3</accession>
<sequence>MEKMGEMTSLVSLRGTRGDLICRHHGQDRDLLVGHDLQERGSIIVDQPFKGLNDLLRMGVPTALGAPGFGKPLDVGVDLVGMGITILVEEILPLSNHTLLLV</sequence>
<gene>
    <name evidence="1" type="ORF">CLO192961_LOCUS359716</name>
</gene>
<evidence type="ECO:0000313" key="1">
    <source>
        <dbReference type="EMBL" id="VUC33628.1"/>
    </source>
</evidence>
<protein>
    <submittedName>
        <fullName evidence="1">Uncharacterized protein</fullName>
    </submittedName>
</protein>
<proteinExistence type="predicted"/>
<evidence type="ECO:0000313" key="2">
    <source>
        <dbReference type="Proteomes" id="UP000766486"/>
    </source>
</evidence>
<reference evidence="1 2" key="1">
    <citation type="submission" date="2019-06" db="EMBL/GenBank/DDBJ databases">
        <authorList>
            <person name="Broberg M."/>
        </authorList>
    </citation>
    <scope>NUCLEOTIDE SEQUENCE [LARGE SCALE GENOMIC DNA]</scope>
</reference>
<organism evidence="1 2">
    <name type="scientific">Bionectria ochroleuca</name>
    <name type="common">Gliocladium roseum</name>
    <dbReference type="NCBI Taxonomy" id="29856"/>
    <lineage>
        <taxon>Eukaryota</taxon>
        <taxon>Fungi</taxon>
        <taxon>Dikarya</taxon>
        <taxon>Ascomycota</taxon>
        <taxon>Pezizomycotina</taxon>
        <taxon>Sordariomycetes</taxon>
        <taxon>Hypocreomycetidae</taxon>
        <taxon>Hypocreales</taxon>
        <taxon>Bionectriaceae</taxon>
        <taxon>Clonostachys</taxon>
    </lineage>
</organism>
<name>A0ABY6UUI3_BIOOC</name>
<comment type="caution">
    <text evidence="1">The sequence shown here is derived from an EMBL/GenBank/DDBJ whole genome shotgun (WGS) entry which is preliminary data.</text>
</comment>
<keyword evidence="2" id="KW-1185">Reference proteome</keyword>
<dbReference type="Proteomes" id="UP000766486">
    <property type="component" value="Unassembled WGS sequence"/>
</dbReference>
<dbReference type="EMBL" id="CABFNS010000868">
    <property type="protein sequence ID" value="VUC33628.1"/>
    <property type="molecule type" value="Genomic_DNA"/>
</dbReference>